<comment type="similarity">
    <text evidence="3">Belongs to the cytochrome P450 family.</text>
</comment>
<organism evidence="14 15">
    <name type="scientific">Xylaria bambusicola</name>
    <dbReference type="NCBI Taxonomy" id="326684"/>
    <lineage>
        <taxon>Eukaryota</taxon>
        <taxon>Fungi</taxon>
        <taxon>Dikarya</taxon>
        <taxon>Ascomycota</taxon>
        <taxon>Pezizomycotina</taxon>
        <taxon>Sordariomycetes</taxon>
        <taxon>Xylariomycetidae</taxon>
        <taxon>Xylariales</taxon>
        <taxon>Xylariaceae</taxon>
        <taxon>Xylaria</taxon>
    </lineage>
</organism>
<evidence type="ECO:0000313" key="14">
    <source>
        <dbReference type="EMBL" id="KAK5628932.1"/>
    </source>
</evidence>
<dbReference type="GO" id="GO:0004497">
    <property type="term" value="F:monooxygenase activity"/>
    <property type="evidence" value="ECO:0007669"/>
    <property type="project" value="UniProtKB-KW"/>
</dbReference>
<dbReference type="SUPFAM" id="SSF48264">
    <property type="entry name" value="Cytochrome P450"/>
    <property type="match status" value="1"/>
</dbReference>
<dbReference type="PROSITE" id="PS51257">
    <property type="entry name" value="PROKAR_LIPOPROTEIN"/>
    <property type="match status" value="1"/>
</dbReference>
<protein>
    <submittedName>
        <fullName evidence="14">Uncharacterized protein</fullName>
    </submittedName>
</protein>
<evidence type="ECO:0000256" key="10">
    <source>
        <dbReference type="ARBA" id="ARBA00023033"/>
    </source>
</evidence>
<dbReference type="PANTHER" id="PTHR24305:SF112">
    <property type="entry name" value="L-ORNITHINE-N5-MONOOXYGENASE (EUROFUNG)"/>
    <property type="match status" value="1"/>
</dbReference>
<dbReference type="GO" id="GO:0016705">
    <property type="term" value="F:oxidoreductase activity, acting on paired donors, with incorporation or reduction of molecular oxygen"/>
    <property type="evidence" value="ECO:0007669"/>
    <property type="project" value="InterPro"/>
</dbReference>
<gene>
    <name evidence="14" type="ORF">RRF57_004647</name>
</gene>
<evidence type="ECO:0000256" key="6">
    <source>
        <dbReference type="ARBA" id="ARBA00022723"/>
    </source>
</evidence>
<keyword evidence="10" id="KW-0503">Monooxygenase</keyword>
<name>A0AAN7UI44_9PEZI</name>
<evidence type="ECO:0000256" key="3">
    <source>
        <dbReference type="ARBA" id="ARBA00010617"/>
    </source>
</evidence>
<accession>A0AAN7UI44</accession>
<feature type="transmembrane region" description="Helical" evidence="13">
    <location>
        <begin position="109"/>
        <end position="129"/>
    </location>
</feature>
<evidence type="ECO:0000256" key="7">
    <source>
        <dbReference type="ARBA" id="ARBA00022989"/>
    </source>
</evidence>
<comment type="subcellular location">
    <subcellularLocation>
        <location evidence="2">Membrane</location>
    </subcellularLocation>
</comment>
<dbReference type="InterPro" id="IPR001128">
    <property type="entry name" value="Cyt_P450"/>
</dbReference>
<dbReference type="GO" id="GO:0016020">
    <property type="term" value="C:membrane"/>
    <property type="evidence" value="ECO:0007669"/>
    <property type="project" value="UniProtKB-SubCell"/>
</dbReference>
<dbReference type="InterPro" id="IPR002401">
    <property type="entry name" value="Cyt_P450_E_grp-I"/>
</dbReference>
<keyword evidence="7 13" id="KW-1133">Transmembrane helix</keyword>
<evidence type="ECO:0000256" key="12">
    <source>
        <dbReference type="PIRSR" id="PIRSR602401-1"/>
    </source>
</evidence>
<dbReference type="EMBL" id="JAWHQM010000010">
    <property type="protein sequence ID" value="KAK5628932.1"/>
    <property type="molecule type" value="Genomic_DNA"/>
</dbReference>
<evidence type="ECO:0000256" key="1">
    <source>
        <dbReference type="ARBA" id="ARBA00001971"/>
    </source>
</evidence>
<keyword evidence="15" id="KW-1185">Reference proteome</keyword>
<reference evidence="14 15" key="1">
    <citation type="submission" date="2023-10" db="EMBL/GenBank/DDBJ databases">
        <title>Draft genome sequence of Xylaria bambusicola isolate GMP-LS, the root and basal stem rot pathogen of sugarcane in Indonesia.</title>
        <authorList>
            <person name="Selvaraj P."/>
            <person name="Muralishankar V."/>
            <person name="Muruganantham S."/>
            <person name="Sp S."/>
            <person name="Haryani S."/>
            <person name="Lau K.J.X."/>
            <person name="Naqvi N.I."/>
        </authorList>
    </citation>
    <scope>NUCLEOTIDE SEQUENCE [LARGE SCALE GENOMIC DNA]</scope>
    <source>
        <strain evidence="14">GMP-LS</strain>
    </source>
</reference>
<feature type="transmembrane region" description="Helical" evidence="13">
    <location>
        <begin position="12"/>
        <end position="36"/>
    </location>
</feature>
<keyword evidence="11 13" id="KW-0472">Membrane</keyword>
<dbReference type="AlphaFoldDB" id="A0AAN7UI44"/>
<feature type="transmembrane region" description="Helical" evidence="13">
    <location>
        <begin position="48"/>
        <end position="66"/>
    </location>
</feature>
<comment type="caution">
    <text evidence="14">The sequence shown here is derived from an EMBL/GenBank/DDBJ whole genome shotgun (WGS) entry which is preliminary data.</text>
</comment>
<proteinExistence type="inferred from homology"/>
<dbReference type="Proteomes" id="UP001305414">
    <property type="component" value="Unassembled WGS sequence"/>
</dbReference>
<keyword evidence="8" id="KW-0560">Oxidoreductase</keyword>
<dbReference type="PANTHER" id="PTHR24305">
    <property type="entry name" value="CYTOCHROME P450"/>
    <property type="match status" value="1"/>
</dbReference>
<feature type="transmembrane region" description="Helical" evidence="13">
    <location>
        <begin position="78"/>
        <end position="97"/>
    </location>
</feature>
<evidence type="ECO:0000256" key="2">
    <source>
        <dbReference type="ARBA" id="ARBA00004370"/>
    </source>
</evidence>
<keyword evidence="6 12" id="KW-0479">Metal-binding</keyword>
<keyword evidence="9 12" id="KW-0408">Iron</keyword>
<evidence type="ECO:0000256" key="9">
    <source>
        <dbReference type="ARBA" id="ARBA00023004"/>
    </source>
</evidence>
<sequence length="589" mass="66317">MARRSVDPEFFGLHQGGVSCSIYISNAYLLLGRWIFPATSGLGNNMDPIILIAALAAGVASHLAFFRAGEHHLYGARYILAALSAFAISTTVLSHLYELSLRAATDQSLTIALCYFAGLYSSLVIYRLAFHPLKRFPGPVGCKISSAWFATYLRRHDAFRQLTTLHNKHGNFLRIGSNDLSITHPKAVQVIYGLGTKCRKADWYDLTYPRVSLQSTRDDALHSRWRRVWSTAFGDRHLRDYEERMAQYRARLINVLEDSAGQSLDMTRWFANYSFDVMGELAFGRSFDMLETSVEHETIKLLTAGSAALSSKLPMWFFRIMVGIPGAAKSWWAFLEYCINQLDNRIQRKGEGDQKDILSSLLKPFDGNDPKGFDRGLLEGDTQLIIVAGSDTSSTTLATIFRYLAQYPHHISLLRAELDLLHRNELGDYNFIELSNLNHLNGVINEALRLFPPVPTILPRLTPPEGLDIDGTFIPGNTTVFCPQFVISRGSESYVSPNDFIPERWYSQLDLIRDSSGYAPFSTGNYGCVGRSLALLNIRLVVARIVADFDIRSTPAENYLTYDEKMKEYFTLIPPPLNLSFVKRRVTAI</sequence>
<dbReference type="CDD" id="cd11061">
    <property type="entry name" value="CYP67-like"/>
    <property type="match status" value="1"/>
</dbReference>
<feature type="binding site" description="axial binding residue" evidence="12">
    <location>
        <position position="528"/>
    </location>
    <ligand>
        <name>heme</name>
        <dbReference type="ChEBI" id="CHEBI:30413"/>
    </ligand>
    <ligandPart>
        <name>Fe</name>
        <dbReference type="ChEBI" id="CHEBI:18248"/>
    </ligandPart>
</feature>
<dbReference type="GO" id="GO:1902181">
    <property type="term" value="P:verruculogen biosynthetic process"/>
    <property type="evidence" value="ECO:0007669"/>
    <property type="project" value="UniProtKB-ARBA"/>
</dbReference>
<comment type="cofactor">
    <cofactor evidence="1 12">
        <name>heme</name>
        <dbReference type="ChEBI" id="CHEBI:30413"/>
    </cofactor>
</comment>
<evidence type="ECO:0000313" key="15">
    <source>
        <dbReference type="Proteomes" id="UP001305414"/>
    </source>
</evidence>
<dbReference type="Pfam" id="PF00067">
    <property type="entry name" value="p450"/>
    <property type="match status" value="1"/>
</dbReference>
<dbReference type="Gene3D" id="1.10.630.10">
    <property type="entry name" value="Cytochrome P450"/>
    <property type="match status" value="1"/>
</dbReference>
<evidence type="ECO:0000256" key="11">
    <source>
        <dbReference type="ARBA" id="ARBA00023136"/>
    </source>
</evidence>
<dbReference type="GO" id="GO:0005506">
    <property type="term" value="F:iron ion binding"/>
    <property type="evidence" value="ECO:0007669"/>
    <property type="project" value="InterPro"/>
</dbReference>
<dbReference type="GO" id="GO:0020037">
    <property type="term" value="F:heme binding"/>
    <property type="evidence" value="ECO:0007669"/>
    <property type="project" value="InterPro"/>
</dbReference>
<evidence type="ECO:0000256" key="13">
    <source>
        <dbReference type="SAM" id="Phobius"/>
    </source>
</evidence>
<evidence type="ECO:0000256" key="8">
    <source>
        <dbReference type="ARBA" id="ARBA00023002"/>
    </source>
</evidence>
<dbReference type="InterPro" id="IPR050121">
    <property type="entry name" value="Cytochrome_P450_monoxygenase"/>
</dbReference>
<dbReference type="PRINTS" id="PR00385">
    <property type="entry name" value="P450"/>
</dbReference>
<dbReference type="InterPro" id="IPR036396">
    <property type="entry name" value="Cyt_P450_sf"/>
</dbReference>
<dbReference type="PRINTS" id="PR00463">
    <property type="entry name" value="EP450I"/>
</dbReference>
<evidence type="ECO:0000256" key="4">
    <source>
        <dbReference type="ARBA" id="ARBA00022617"/>
    </source>
</evidence>
<keyword evidence="5 13" id="KW-0812">Transmembrane</keyword>
<dbReference type="FunFam" id="1.10.630.10:FF:000063">
    <property type="entry name" value="Cytochrome P450 monooxygenase"/>
    <property type="match status" value="1"/>
</dbReference>
<evidence type="ECO:0000256" key="5">
    <source>
        <dbReference type="ARBA" id="ARBA00022692"/>
    </source>
</evidence>
<keyword evidence="4 12" id="KW-0349">Heme</keyword>